<accession>A0A2P2QIH9</accession>
<dbReference type="AlphaFoldDB" id="A0A2P2QIH9"/>
<proteinExistence type="predicted"/>
<name>A0A2P2QIH9_RHIMU</name>
<organism evidence="1">
    <name type="scientific">Rhizophora mucronata</name>
    <name type="common">Asiatic mangrove</name>
    <dbReference type="NCBI Taxonomy" id="61149"/>
    <lineage>
        <taxon>Eukaryota</taxon>
        <taxon>Viridiplantae</taxon>
        <taxon>Streptophyta</taxon>
        <taxon>Embryophyta</taxon>
        <taxon>Tracheophyta</taxon>
        <taxon>Spermatophyta</taxon>
        <taxon>Magnoliopsida</taxon>
        <taxon>eudicotyledons</taxon>
        <taxon>Gunneridae</taxon>
        <taxon>Pentapetalae</taxon>
        <taxon>rosids</taxon>
        <taxon>fabids</taxon>
        <taxon>Malpighiales</taxon>
        <taxon>Rhizophoraceae</taxon>
        <taxon>Rhizophora</taxon>
    </lineage>
</organism>
<evidence type="ECO:0000313" key="1">
    <source>
        <dbReference type="EMBL" id="MBX66717.1"/>
    </source>
</evidence>
<sequence>MVSTLTTVCSWHNYWLHGRFLLDSP</sequence>
<reference evidence="1" key="1">
    <citation type="submission" date="2018-02" db="EMBL/GenBank/DDBJ databases">
        <title>Rhizophora mucronata_Transcriptome.</title>
        <authorList>
            <person name="Meera S.P."/>
            <person name="Sreeshan A."/>
            <person name="Augustine A."/>
        </authorList>
    </citation>
    <scope>NUCLEOTIDE SEQUENCE</scope>
    <source>
        <tissue evidence="1">Leaf</tissue>
    </source>
</reference>
<protein>
    <submittedName>
        <fullName evidence="1">Uncharacterized protein</fullName>
    </submittedName>
</protein>
<dbReference type="EMBL" id="GGEC01086233">
    <property type="protein sequence ID" value="MBX66717.1"/>
    <property type="molecule type" value="Transcribed_RNA"/>
</dbReference>